<dbReference type="InterPro" id="IPR001360">
    <property type="entry name" value="Glyco_hydro_1"/>
</dbReference>
<organism evidence="7 8">
    <name type="scientific">Photorhabdus kayaii</name>
    <dbReference type="NCBI Taxonomy" id="230088"/>
    <lineage>
        <taxon>Bacteria</taxon>
        <taxon>Pseudomonadati</taxon>
        <taxon>Pseudomonadota</taxon>
        <taxon>Gammaproteobacteria</taxon>
        <taxon>Enterobacterales</taxon>
        <taxon>Morganellaceae</taxon>
        <taxon>Photorhabdus</taxon>
    </lineage>
</organism>
<evidence type="ECO:0000256" key="4">
    <source>
        <dbReference type="PROSITE-ProRule" id="PRU10055"/>
    </source>
</evidence>
<dbReference type="Gene3D" id="3.20.20.80">
    <property type="entry name" value="Glycosidases"/>
    <property type="match status" value="1"/>
</dbReference>
<keyword evidence="8" id="KW-1185">Reference proteome</keyword>
<protein>
    <submittedName>
        <fullName evidence="7">6-phospho-beta-glucosidase</fullName>
        <ecNumber evidence="7">3.2.1.86</ecNumber>
    </submittedName>
</protein>
<dbReference type="InterPro" id="IPR018120">
    <property type="entry name" value="Glyco_hydro_1_AS"/>
</dbReference>
<dbReference type="Proteomes" id="UP000470051">
    <property type="component" value="Unassembled WGS sequence"/>
</dbReference>
<gene>
    <name evidence="7" type="primary">ascB</name>
    <name evidence="7" type="ORF">GPY42_07815</name>
</gene>
<evidence type="ECO:0000256" key="1">
    <source>
        <dbReference type="ARBA" id="ARBA00010838"/>
    </source>
</evidence>
<dbReference type="InterPro" id="IPR017853">
    <property type="entry name" value="GH"/>
</dbReference>
<evidence type="ECO:0000313" key="7">
    <source>
        <dbReference type="EMBL" id="NDL25104.1"/>
    </source>
</evidence>
<dbReference type="EC" id="3.2.1.86" evidence="7"/>
<dbReference type="PROSITE" id="PS00653">
    <property type="entry name" value="GLYCOSYL_HYDROL_F1_2"/>
    <property type="match status" value="1"/>
</dbReference>
<keyword evidence="2 6" id="KW-0378">Hydrolase</keyword>
<evidence type="ECO:0000256" key="2">
    <source>
        <dbReference type="ARBA" id="ARBA00022801"/>
    </source>
</evidence>
<dbReference type="NCBIfam" id="NF007356">
    <property type="entry name" value="PRK09852.1"/>
    <property type="match status" value="1"/>
</dbReference>
<dbReference type="PRINTS" id="PR00131">
    <property type="entry name" value="GLHYDRLASE1"/>
</dbReference>
<dbReference type="EMBL" id="WSFE01000008">
    <property type="protein sequence ID" value="NDL25104.1"/>
    <property type="molecule type" value="Genomic_DNA"/>
</dbReference>
<dbReference type="GO" id="GO:0008706">
    <property type="term" value="F:6-phospho-beta-glucosidase activity"/>
    <property type="evidence" value="ECO:0007669"/>
    <property type="project" value="UniProtKB-EC"/>
</dbReference>
<reference evidence="7 8" key="1">
    <citation type="submission" date="2019-12" db="EMBL/GenBank/DDBJ databases">
        <title>Engineering Photorhabdus to improve their lethality against agricultural pests.</title>
        <authorList>
            <person name="Machado R.A.R."/>
        </authorList>
    </citation>
    <scope>NUCLEOTIDE SEQUENCE [LARGE SCALE GENOMIC DNA]</scope>
    <source>
        <strain evidence="7 8">M-HU2</strain>
    </source>
</reference>
<dbReference type="PROSITE" id="PS00572">
    <property type="entry name" value="GLYCOSYL_HYDROL_F1_1"/>
    <property type="match status" value="1"/>
</dbReference>
<comment type="caution">
    <text evidence="7">The sequence shown here is derived from an EMBL/GenBank/DDBJ whole genome shotgun (WGS) entry which is preliminary data.</text>
</comment>
<dbReference type="RefSeq" id="WP_113041525.1">
    <property type="nucleotide sequence ID" value="NZ_CAWPKC010000008.1"/>
</dbReference>
<dbReference type="Pfam" id="PF00232">
    <property type="entry name" value="Glyco_hydro_1"/>
    <property type="match status" value="1"/>
</dbReference>
<dbReference type="PANTHER" id="PTHR10353:SF122">
    <property type="entry name" value="6-PHOSPHO-BETA-GLUCOSIDASE ASCB-RELATED"/>
    <property type="match status" value="1"/>
</dbReference>
<feature type="active site" description="Nucleophile" evidence="4">
    <location>
        <position position="361"/>
    </location>
</feature>
<dbReference type="InterPro" id="IPR033132">
    <property type="entry name" value="GH_1_N_CS"/>
</dbReference>
<dbReference type="SUPFAM" id="SSF51445">
    <property type="entry name" value="(Trans)glycosidases"/>
    <property type="match status" value="1"/>
</dbReference>
<evidence type="ECO:0000256" key="6">
    <source>
        <dbReference type="RuleBase" id="RU004468"/>
    </source>
</evidence>
<evidence type="ECO:0000256" key="5">
    <source>
        <dbReference type="RuleBase" id="RU003690"/>
    </source>
</evidence>
<evidence type="ECO:0000313" key="8">
    <source>
        <dbReference type="Proteomes" id="UP000470051"/>
    </source>
</evidence>
<sequence>MKKQFPNNFLWGGALAANQVEGAYQIDGKGLSTSDMQPCGVIGHSMERSLGDFHIKDIGIDFYHRYPEDIALFAEMGFKCLRTSIAWTRIFPEGDEKIPNENGLAFYDRLFDEMIKYNIQPLITLSHFEMPYGLVKKYGGWGNRETIAFFDHYTRTVFKRYQHKVKYWLTFNEINMSLFSCFTGAGLPEKSKIQDIYQALHYQLVASAKAVKACHEIIPDAKIGNMVAAAPYYPLTCHPDDILESLKKNREWLFFFDVQARGYYPSYMSRLFEEQNITLDITDEDKKALKETVDFLSFSYYMSSCATTNPEIIKTSGNIINPVKNPYLSSSEWGWQIDPQGIRYLLNMLYDRYQKPLFIVENGLGARDVIQDDGSIIDDYRINYLNDHLFQIREAIEDGVQLLGYTSWGPIDLVSASTAEMSKRYGFIYVDRDDQGNGTLERRRKKSFSWYKEVISSHGNTLQAPEVENENNQ</sequence>
<accession>A0ABX0AXG7</accession>
<keyword evidence="3 6" id="KW-0326">Glycosidase</keyword>
<comment type="similarity">
    <text evidence="1 5">Belongs to the glycosyl hydrolase 1 family.</text>
</comment>
<name>A0ABX0AXG7_9GAMM</name>
<evidence type="ECO:0000256" key="3">
    <source>
        <dbReference type="ARBA" id="ARBA00023295"/>
    </source>
</evidence>
<dbReference type="PANTHER" id="PTHR10353">
    <property type="entry name" value="GLYCOSYL HYDROLASE"/>
    <property type="match status" value="1"/>
</dbReference>
<proteinExistence type="inferred from homology"/>